<accession>A0A0F8MP82</accession>
<feature type="transmembrane region" description="Helical" evidence="1">
    <location>
        <begin position="425"/>
        <end position="447"/>
    </location>
</feature>
<feature type="transmembrane region" description="Helical" evidence="1">
    <location>
        <begin position="7"/>
        <end position="26"/>
    </location>
</feature>
<keyword evidence="1" id="KW-0812">Transmembrane</keyword>
<gene>
    <name evidence="2" type="ORF">DU71_00370</name>
    <name evidence="3" type="ORF">DU72_10125</name>
</gene>
<dbReference type="Proteomes" id="UP000034259">
    <property type="component" value="Unassembled WGS sequence"/>
</dbReference>
<feature type="transmembrane region" description="Helical" evidence="1">
    <location>
        <begin position="194"/>
        <end position="210"/>
    </location>
</feature>
<evidence type="ECO:0008006" key="6">
    <source>
        <dbReference type="Google" id="ProtNLM"/>
    </source>
</evidence>
<feature type="transmembrane region" description="Helical" evidence="1">
    <location>
        <begin position="366"/>
        <end position="389"/>
    </location>
</feature>
<reference evidence="4 5" key="1">
    <citation type="journal article" date="2015" name="ISME J.">
        <title>Genomic and phenotypic differentiation among Methanosarcina mazei populations from Columbia River sediment.</title>
        <authorList>
            <person name="Youngblut N.D."/>
            <person name="Wirth J.S."/>
            <person name="Henriksen J.R."/>
            <person name="Smith M."/>
            <person name="Simon H."/>
            <person name="Metcalf W.W."/>
            <person name="Whitaker R.J."/>
        </authorList>
    </citation>
    <scope>NUCLEOTIDE SEQUENCE [LARGE SCALE GENOMIC DNA]</scope>
    <source>
        <strain evidence="2 5">1.H.A.1A.4</strain>
        <strain evidence="3 4">1.H.A.2.1</strain>
    </source>
</reference>
<feature type="transmembrane region" description="Helical" evidence="1">
    <location>
        <begin position="267"/>
        <end position="285"/>
    </location>
</feature>
<proteinExistence type="predicted"/>
<evidence type="ECO:0000256" key="1">
    <source>
        <dbReference type="SAM" id="Phobius"/>
    </source>
</evidence>
<organism evidence="2 5">
    <name type="scientific">Methanosarcina mazei</name>
    <name type="common">Methanosarcina frisia</name>
    <dbReference type="NCBI Taxonomy" id="2209"/>
    <lineage>
        <taxon>Archaea</taxon>
        <taxon>Methanobacteriati</taxon>
        <taxon>Methanobacteriota</taxon>
        <taxon>Stenosarchaea group</taxon>
        <taxon>Methanomicrobia</taxon>
        <taxon>Methanosarcinales</taxon>
        <taxon>Methanosarcinaceae</taxon>
        <taxon>Methanosarcina</taxon>
    </lineage>
</organism>
<dbReference type="Proteomes" id="UP000034672">
    <property type="component" value="Unassembled WGS sequence"/>
</dbReference>
<dbReference type="AlphaFoldDB" id="A0A0F8MP82"/>
<feature type="transmembrane region" description="Helical" evidence="1">
    <location>
        <begin position="67"/>
        <end position="85"/>
    </location>
</feature>
<dbReference type="PATRIC" id="fig|2209.52.peg.81"/>
<keyword evidence="1" id="KW-1133">Transmembrane helix</keyword>
<evidence type="ECO:0000313" key="2">
    <source>
        <dbReference type="EMBL" id="KKH40468.1"/>
    </source>
</evidence>
<sequence>MADKNQIFSLLSTVCFILLIRNAFLLKFVEPVGYIVDIYSAFPFDFYLGFIFCYFVASFLVLNGKKIIGVSILCLNHLEILLIPYKLGYYSMGRADDMSYIGEYLQIANSGHFANWDIYPATHIIGASVSIISGLETNFTSFIIPILFSFIFIMGIYLFSREMLPYPCIKSLVIVSSFILYLGIYNFLNVPHALFFAFIPLYLFVMYCYFNSKKHNVPFSLIFVLVTLLISYTHPFIVFFLIVTFLFHLVSKILSITQLEILKIPSVNSVSFLILAVSFFSWLVYNEKLVGDLRISYISFINKVTEPVFIETADKLTKVNFGFLEYVQLFSLFYGRYIFPTIFIIASLIFIYYNQNLLKNNIFINYPYLVTLYIIFLFVQFVLLVNPLISHQPDRIMNLNFILYAQIPLFALSIYVLFLRNSKSIYSISLICLILVSIWTFSLFGCLDSPRVYRTNAALTYNEVEGMNWFYNLKDDNAIVGVPLSQINRFHDLFGEKDAKDSLKHFPDHFGYSNNSSNIREANIELNNHFYIVLLTIDELLYQEIPSYAKIGRYYKSDFIRLRDDTSTNKIYDSMNIEIFSHI</sequence>
<feature type="transmembrane region" description="Helical" evidence="1">
    <location>
        <begin position="222"/>
        <end position="247"/>
    </location>
</feature>
<dbReference type="EMBL" id="JJQI01000045">
    <property type="protein sequence ID" value="KKH40468.1"/>
    <property type="molecule type" value="Genomic_DNA"/>
</dbReference>
<keyword evidence="1" id="KW-0472">Membrane</keyword>
<comment type="caution">
    <text evidence="2">The sequence shown here is derived from an EMBL/GenBank/DDBJ whole genome shotgun (WGS) entry which is preliminary data.</text>
</comment>
<evidence type="ECO:0000313" key="4">
    <source>
        <dbReference type="Proteomes" id="UP000034259"/>
    </source>
</evidence>
<feature type="transmembrane region" description="Helical" evidence="1">
    <location>
        <begin position="46"/>
        <end position="62"/>
    </location>
</feature>
<evidence type="ECO:0000313" key="3">
    <source>
        <dbReference type="EMBL" id="KKH44629.1"/>
    </source>
</evidence>
<dbReference type="EMBL" id="JJQK01000271">
    <property type="protein sequence ID" value="KKH44629.1"/>
    <property type="molecule type" value="Genomic_DNA"/>
</dbReference>
<feature type="transmembrane region" description="Helical" evidence="1">
    <location>
        <begin position="171"/>
        <end position="188"/>
    </location>
</feature>
<protein>
    <recommendedName>
        <fullName evidence="6">Glycosyltransferase RgtA/B/C/D-like domain-containing protein</fullName>
    </recommendedName>
</protein>
<feature type="transmembrane region" description="Helical" evidence="1">
    <location>
        <begin position="337"/>
        <end position="354"/>
    </location>
</feature>
<feature type="transmembrane region" description="Helical" evidence="1">
    <location>
        <begin position="401"/>
        <end position="419"/>
    </location>
</feature>
<name>A0A0F8MP82_METMZ</name>
<feature type="transmembrane region" description="Helical" evidence="1">
    <location>
        <begin position="139"/>
        <end position="159"/>
    </location>
</feature>
<evidence type="ECO:0000313" key="5">
    <source>
        <dbReference type="Proteomes" id="UP000034672"/>
    </source>
</evidence>